<evidence type="ECO:0000313" key="1">
    <source>
        <dbReference type="EMBL" id="BFM44383.1"/>
    </source>
</evidence>
<dbReference type="EMBL" id="AP031573">
    <property type="protein sequence ID" value="BFM44383.1"/>
    <property type="molecule type" value="Genomic_DNA"/>
</dbReference>
<reference evidence="1" key="1">
    <citation type="submission" date="2024-05" db="EMBL/GenBank/DDBJ databases">
        <title>Whole-Genome Sequence of CFS9, a Potential Fish Probiotic Isolated from the Body Surface of Silurus asotus.</title>
        <authorList>
            <person name="Kojima M."/>
            <person name="Tobioka K."/>
            <person name="Yokota K."/>
            <person name="Nakatani H."/>
            <person name="Hori K."/>
            <person name="Tamaru Y."/>
            <person name="Okazaki F."/>
        </authorList>
    </citation>
    <scope>NUCLEOTIDE SEQUENCE</scope>
    <source>
        <strain evidence="1">CFS9</strain>
    </source>
</reference>
<name>A0AAT9H3P3_9FLAO</name>
<sequence>MLFVLNKKNDINMIKKIIPVLFAAALVMSLVSCKNTKQKLQEYVVTYNKSTAKSFHEENITLTTARGYLEDNKIELRFETNLKETESNKLAAVSSFPILLKKMLKEDKIPQELIEEGVRFDTYFLADDNTVLAKEVINKEALPNLLK</sequence>
<dbReference type="AlphaFoldDB" id="A0AAT9H3P3"/>
<accession>A0AAT9H3P3</accession>
<gene>
    <name evidence="1" type="ORF">CFS9_30240</name>
</gene>
<organism evidence="1">
    <name type="scientific">Flavobacterium sp. CFS9</name>
    <dbReference type="NCBI Taxonomy" id="3143118"/>
    <lineage>
        <taxon>Bacteria</taxon>
        <taxon>Pseudomonadati</taxon>
        <taxon>Bacteroidota</taxon>
        <taxon>Flavobacteriia</taxon>
        <taxon>Flavobacteriales</taxon>
        <taxon>Flavobacteriaceae</taxon>
        <taxon>Flavobacterium</taxon>
    </lineage>
</organism>
<proteinExistence type="predicted"/>
<protein>
    <recommendedName>
        <fullName evidence="2">Lipoprotein</fullName>
    </recommendedName>
</protein>
<dbReference type="PROSITE" id="PS51257">
    <property type="entry name" value="PROKAR_LIPOPROTEIN"/>
    <property type="match status" value="1"/>
</dbReference>
<evidence type="ECO:0008006" key="2">
    <source>
        <dbReference type="Google" id="ProtNLM"/>
    </source>
</evidence>